<accession>A0ABS5KR36</accession>
<organism evidence="2 3">
    <name type="scientific">Catenulispora pinistramenti</name>
    <dbReference type="NCBI Taxonomy" id="2705254"/>
    <lineage>
        <taxon>Bacteria</taxon>
        <taxon>Bacillati</taxon>
        <taxon>Actinomycetota</taxon>
        <taxon>Actinomycetes</taxon>
        <taxon>Catenulisporales</taxon>
        <taxon>Catenulisporaceae</taxon>
        <taxon>Catenulispora</taxon>
    </lineage>
</organism>
<comment type="caution">
    <text evidence="2">The sequence shown here is derived from an EMBL/GenBank/DDBJ whole genome shotgun (WGS) entry which is preliminary data.</text>
</comment>
<evidence type="ECO:0000313" key="3">
    <source>
        <dbReference type="Proteomes" id="UP000730482"/>
    </source>
</evidence>
<evidence type="ECO:0000313" key="2">
    <source>
        <dbReference type="EMBL" id="MBS2548507.1"/>
    </source>
</evidence>
<reference evidence="2 3" key="1">
    <citation type="submission" date="2020-02" db="EMBL/GenBank/DDBJ databases">
        <title>Acidophilic actinobacteria isolated from forest soil.</title>
        <authorList>
            <person name="Golinska P."/>
        </authorList>
    </citation>
    <scope>NUCLEOTIDE SEQUENCE [LARGE SCALE GENOMIC DNA]</scope>
    <source>
        <strain evidence="2 3">NL8</strain>
    </source>
</reference>
<dbReference type="Proteomes" id="UP000730482">
    <property type="component" value="Unassembled WGS sequence"/>
</dbReference>
<dbReference type="EMBL" id="JAAFYZ010000050">
    <property type="protein sequence ID" value="MBS2548507.1"/>
    <property type="molecule type" value="Genomic_DNA"/>
</dbReference>
<dbReference type="RefSeq" id="WP_212010087.1">
    <property type="nucleotide sequence ID" value="NZ_JAAFYZ010000050.1"/>
</dbReference>
<keyword evidence="3" id="KW-1185">Reference proteome</keyword>
<proteinExistence type="predicted"/>
<name>A0ABS5KR36_9ACTN</name>
<evidence type="ECO:0000256" key="1">
    <source>
        <dbReference type="SAM" id="MobiDB-lite"/>
    </source>
</evidence>
<feature type="region of interest" description="Disordered" evidence="1">
    <location>
        <begin position="1"/>
        <end position="23"/>
    </location>
</feature>
<sequence>MSSPNAPRVPRLRFRRHERRDEDATSVVSHTVLSLIDGAVLPRGGLSTNLPHIDPHAWFRDAVRASAAAIVDLEPDGLTR</sequence>
<gene>
    <name evidence="2" type="ORF">KGQ19_16695</name>
</gene>
<protein>
    <submittedName>
        <fullName evidence="2">Uncharacterized protein</fullName>
    </submittedName>
</protein>